<proteinExistence type="inferred from homology"/>
<evidence type="ECO:0000259" key="3">
    <source>
        <dbReference type="PROSITE" id="PS50211"/>
    </source>
</evidence>
<dbReference type="GO" id="GO:0005085">
    <property type="term" value="F:guanyl-nucleotide exchange factor activity"/>
    <property type="evidence" value="ECO:0007669"/>
    <property type="project" value="InterPro"/>
</dbReference>
<dbReference type="InterPro" id="IPR024224">
    <property type="entry name" value="DENND6"/>
</dbReference>
<comment type="caution">
    <text evidence="4">The sequence shown here is derived from an EMBL/GenBank/DDBJ whole genome shotgun (WGS) entry which is preliminary data.</text>
</comment>
<evidence type="ECO:0000256" key="1">
    <source>
        <dbReference type="ARBA" id="ARBA00007159"/>
    </source>
</evidence>
<gene>
    <name evidence="4" type="ORF">SASPL_138693</name>
</gene>
<protein>
    <recommendedName>
        <fullName evidence="3">UDENN domain-containing protein</fullName>
    </recommendedName>
</protein>
<keyword evidence="2" id="KW-0812">Transmembrane</keyword>
<keyword evidence="2" id="KW-0472">Membrane</keyword>
<keyword evidence="5" id="KW-1185">Reference proteome</keyword>
<keyword evidence="2" id="KW-1133">Transmembrane helix</keyword>
<dbReference type="PROSITE" id="PS50211">
    <property type="entry name" value="DENN"/>
    <property type="match status" value="1"/>
</dbReference>
<dbReference type="Proteomes" id="UP000298416">
    <property type="component" value="Unassembled WGS sequence"/>
</dbReference>
<feature type="transmembrane region" description="Helical" evidence="2">
    <location>
        <begin position="136"/>
        <end position="156"/>
    </location>
</feature>
<dbReference type="Pfam" id="PF10269">
    <property type="entry name" value="Tmemb_185A"/>
    <property type="match status" value="1"/>
</dbReference>
<reference evidence="4" key="1">
    <citation type="submission" date="2018-01" db="EMBL/GenBank/DDBJ databases">
        <authorList>
            <person name="Mao J.F."/>
        </authorList>
    </citation>
    <scope>NUCLEOTIDE SEQUENCE</scope>
    <source>
        <strain evidence="4">Huo1</strain>
        <tissue evidence="4">Leaf</tissue>
    </source>
</reference>
<feature type="transmembrane region" description="Helical" evidence="2">
    <location>
        <begin position="258"/>
        <end position="280"/>
    </location>
</feature>
<evidence type="ECO:0000256" key="2">
    <source>
        <dbReference type="SAM" id="Phobius"/>
    </source>
</evidence>
<dbReference type="PANTHER" id="PTHR13677:SF0">
    <property type="entry name" value="LD41638P"/>
    <property type="match status" value="1"/>
</dbReference>
<dbReference type="GO" id="GO:0055037">
    <property type="term" value="C:recycling endosome"/>
    <property type="evidence" value="ECO:0007669"/>
    <property type="project" value="TreeGrafter"/>
</dbReference>
<dbReference type="InterPro" id="IPR019396">
    <property type="entry name" value="TM_Fragile-X-F-assoc"/>
</dbReference>
<dbReference type="InterPro" id="IPR037516">
    <property type="entry name" value="Tripartite_DENN"/>
</dbReference>
<organism evidence="4">
    <name type="scientific">Salvia splendens</name>
    <name type="common">Scarlet sage</name>
    <dbReference type="NCBI Taxonomy" id="180675"/>
    <lineage>
        <taxon>Eukaryota</taxon>
        <taxon>Viridiplantae</taxon>
        <taxon>Streptophyta</taxon>
        <taxon>Embryophyta</taxon>
        <taxon>Tracheophyta</taxon>
        <taxon>Spermatophyta</taxon>
        <taxon>Magnoliopsida</taxon>
        <taxon>eudicotyledons</taxon>
        <taxon>Gunneridae</taxon>
        <taxon>Pentapetalae</taxon>
        <taxon>asterids</taxon>
        <taxon>lamiids</taxon>
        <taxon>Lamiales</taxon>
        <taxon>Lamiaceae</taxon>
        <taxon>Nepetoideae</taxon>
        <taxon>Mentheae</taxon>
        <taxon>Salviinae</taxon>
        <taxon>Salvia</taxon>
        <taxon>Salvia subgen. Calosphace</taxon>
        <taxon>core Calosphace</taxon>
    </lineage>
</organism>
<name>A0A8X8WWW3_SALSN</name>
<sequence length="1178" mass="132890">MSLISSTLVMPSVALGSVKEKLNGALVIFFPLWLFHAVVARGRFSLPAPSVPHDRHWAPCHAVVAVPLLVAFELLLCIYLESVYVNHSSALHLKIVFLPLLAFEVIILIDNFRMCKALLPGDDESMSDEAIWETLPHFWVAISMLFFVAATVFTLLKLCRDVGALGWIAECFAFLVCTKWSNPVIHRNSQTREESSSSSVIRYLDWNSGLVVSSDDHLQDRICGLQDIGGHLMKIPIIVFQVLLCMKLEGTPPGAKNIPLPVVFSPIFLLQGVGVLFAIFRLVEKVVFLLQSEAAGGRYLVYSSRIRDLFGFLHHGSRLLGWWSIDETSREEQAHLFHDGASGYNTFSGYPPEMVKKMPKRDLAEEVWRLQAALGEQTEITKFSQQEYERLQHVTVSILCFSVMLLESVSDVRKKSCVEFASRERFALCSFLAGIAFCAAPAPTNIRAASAILASGFLHSSALTSHPWNLSRFNWCTVHTGRPLLLSFYCVDRSEPAPEVDERSLQQWVAAFCIIRFDLEQGQLIEECYPPGCLTQSEELEVSFNSFPDSVSQHHNRSSIHDCIFFFRTKRERNLQASSVASTEIVEVVDNKLSPQKPIGKSHISYNSRFLYGFVFNRQRHDERLKRGGEQKSVVILSYSPYTSVFRPLLQILGPLYFDIGSKALNYIAAYVSKWPTPMPGQQMELPIGNASLKVNLPPSHCLPSNSGLFEDSASSLAPLLPSNLSVPQGLFHDSDLFGTFRGLLLQLWKLWELLLLGEPILIIAPTPPQCSEAVSGLVSLVAPLLLSVDFRPYFTIHDPEFASLNSLPQGSSFPPMILGVTNLFFLKALRNMPHIISVGNPASNSIRHPFGSKTAAGTPPGQNVALKRFTPANFLNAVKLKRDGPLCLMTEHKEAVWTNYAGLTKPDTSILNRLIDAGLSPRVEESMSVVNNDILRRHFLELTTNFLAPFGPYFRPNTPSETSSPFSDPPPLPTFNAEEFLESLSARGPGKFLLKRMKSNWLDLYRQFLKGYNFLPWFRRKRAVAEQEQYKLWRQARVKTNIHQLISRMSELEIVDSFNAIERHLHGEMQASSLKLYGRVNEDSEAVCNKLKKDLKIVFDMLPKDIQQLLIMNPDRASLLQEIHEYLLAELWKWHSQIYHSVTGISQIIDSPLMTMRQKPQERQFKSSRQQNPEIWF</sequence>
<dbReference type="EMBL" id="PNBA02000014">
    <property type="protein sequence ID" value="KAG6401825.1"/>
    <property type="molecule type" value="Genomic_DNA"/>
</dbReference>
<dbReference type="PANTHER" id="PTHR13677">
    <property type="entry name" value="LD41638P"/>
    <property type="match status" value="1"/>
</dbReference>
<feature type="domain" description="UDENN" evidence="3">
    <location>
        <begin position="510"/>
        <end position="1020"/>
    </location>
</feature>
<comment type="similarity">
    <text evidence="1">Belongs to the DENND6 family.</text>
</comment>
<evidence type="ECO:0000313" key="5">
    <source>
        <dbReference type="Proteomes" id="UP000298416"/>
    </source>
</evidence>
<feature type="transmembrane region" description="Helical" evidence="2">
    <location>
        <begin position="91"/>
        <end position="109"/>
    </location>
</feature>
<dbReference type="AlphaFoldDB" id="A0A8X8WWW3"/>
<reference evidence="4" key="2">
    <citation type="submission" date="2020-08" db="EMBL/GenBank/DDBJ databases">
        <title>Plant Genome Project.</title>
        <authorList>
            <person name="Zhang R.-G."/>
        </authorList>
    </citation>
    <scope>NUCLEOTIDE SEQUENCE</scope>
    <source>
        <strain evidence="4">Huo1</strain>
        <tissue evidence="4">Leaf</tissue>
    </source>
</reference>
<feature type="transmembrane region" description="Helical" evidence="2">
    <location>
        <begin position="56"/>
        <end position="79"/>
    </location>
</feature>
<evidence type="ECO:0000313" key="4">
    <source>
        <dbReference type="EMBL" id="KAG6401825.1"/>
    </source>
</evidence>
<accession>A0A8X8WWW3</accession>